<dbReference type="Proteomes" id="UP000002011">
    <property type="component" value="Chromosome"/>
</dbReference>
<organism evidence="1 2">
    <name type="scientific">Dyadobacter fermentans (strain ATCC 700827 / DSM 18053 / CIP 107007 / KCTC 52180 / NS114)</name>
    <dbReference type="NCBI Taxonomy" id="471854"/>
    <lineage>
        <taxon>Bacteria</taxon>
        <taxon>Pseudomonadati</taxon>
        <taxon>Bacteroidota</taxon>
        <taxon>Cytophagia</taxon>
        <taxon>Cytophagales</taxon>
        <taxon>Spirosomataceae</taxon>
        <taxon>Dyadobacter</taxon>
    </lineage>
</organism>
<dbReference type="NCBIfam" id="TIGR01558">
    <property type="entry name" value="sm_term_P27"/>
    <property type="match status" value="1"/>
</dbReference>
<keyword evidence="2" id="KW-1185">Reference proteome</keyword>
<reference evidence="1 2" key="1">
    <citation type="journal article" date="2009" name="Stand. Genomic Sci.">
        <title>Complete genome sequence of Dyadobacter fermentans type strain (NS114).</title>
        <authorList>
            <person name="Lang E."/>
            <person name="Lapidus A."/>
            <person name="Chertkov O."/>
            <person name="Brettin T."/>
            <person name="Detter J.C."/>
            <person name="Han C."/>
            <person name="Copeland A."/>
            <person name="Glavina Del Rio T."/>
            <person name="Nolan M."/>
            <person name="Chen F."/>
            <person name="Lucas S."/>
            <person name="Tice H."/>
            <person name="Cheng J.F."/>
            <person name="Land M."/>
            <person name="Hauser L."/>
            <person name="Chang Y.J."/>
            <person name="Jeffries C.D."/>
            <person name="Kopitz M."/>
            <person name="Bruce D."/>
            <person name="Goodwin L."/>
            <person name="Pitluck S."/>
            <person name="Ovchinnikova G."/>
            <person name="Pati A."/>
            <person name="Ivanova N."/>
            <person name="Mavrommatis K."/>
            <person name="Chen A."/>
            <person name="Palaniappan K."/>
            <person name="Chain P."/>
            <person name="Bristow J."/>
            <person name="Eisen J.A."/>
            <person name="Markowitz V."/>
            <person name="Hugenholtz P."/>
            <person name="Goker M."/>
            <person name="Rohde M."/>
            <person name="Kyrpides N.C."/>
            <person name="Klenk H.P."/>
        </authorList>
    </citation>
    <scope>NUCLEOTIDE SEQUENCE [LARGE SCALE GENOMIC DNA]</scope>
    <source>
        <strain evidence="2">ATCC 700827 / DSM 18053 / CIP 107007 / KCTC 52180 / NS114</strain>
    </source>
</reference>
<dbReference type="EMBL" id="CP001619">
    <property type="protein sequence ID" value="ACT96695.1"/>
    <property type="molecule type" value="Genomic_DNA"/>
</dbReference>
<name>C6VVG5_DYAFD</name>
<dbReference type="eggNOG" id="COG3747">
    <property type="taxonomic scope" value="Bacteria"/>
</dbReference>
<protein>
    <submittedName>
        <fullName evidence="1">Phage terminase, small subunit, P27 family</fullName>
    </submittedName>
</protein>
<dbReference type="InterPro" id="IPR006448">
    <property type="entry name" value="Phage_term_ssu_P27"/>
</dbReference>
<proteinExistence type="predicted"/>
<dbReference type="HOGENOM" id="CLU_107958_2_0_10"/>
<evidence type="ECO:0000313" key="1">
    <source>
        <dbReference type="EMBL" id="ACT96695.1"/>
    </source>
</evidence>
<dbReference type="AlphaFoldDB" id="C6VVG5"/>
<sequence>MMPEKLEASPPAPRDLSKAAKLEWDSVCAELLRLKMLHRVDLGLLAAYCIEMASYLEETKKIKKEGSVLTIQSKTGEYKMPNPRIAIKNAALKNAQALANQFGFTPSARARINVPAGESESALEKLLRAKMENKNRLRNGNQQD</sequence>
<accession>C6VVG5</accession>
<dbReference type="KEGG" id="dfe:Dfer_5504"/>
<evidence type="ECO:0000313" key="2">
    <source>
        <dbReference type="Proteomes" id="UP000002011"/>
    </source>
</evidence>
<gene>
    <name evidence="1" type="ordered locus">Dfer_5504</name>
</gene>
<dbReference type="Pfam" id="PF05119">
    <property type="entry name" value="Terminase_4"/>
    <property type="match status" value="1"/>
</dbReference>
<dbReference type="STRING" id="471854.Dfer_5504"/>